<dbReference type="InterPro" id="IPR003439">
    <property type="entry name" value="ABC_transporter-like_ATP-bd"/>
</dbReference>
<dbReference type="PROSITE" id="PS00211">
    <property type="entry name" value="ABC_TRANSPORTER_1"/>
    <property type="match status" value="1"/>
</dbReference>
<dbReference type="InterPro" id="IPR005116">
    <property type="entry name" value="Transp-assoc_OB_typ1"/>
</dbReference>
<evidence type="ECO:0000259" key="4">
    <source>
        <dbReference type="PROSITE" id="PS51866"/>
    </source>
</evidence>
<evidence type="ECO:0000259" key="3">
    <source>
        <dbReference type="PROSITE" id="PS50893"/>
    </source>
</evidence>
<dbReference type="PANTHER" id="PTHR42781">
    <property type="entry name" value="SPERMIDINE/PUTRESCINE IMPORT ATP-BINDING PROTEIN POTA"/>
    <property type="match status" value="1"/>
</dbReference>
<keyword evidence="5" id="KW-0547">Nucleotide-binding</keyword>
<evidence type="ECO:0000313" key="5">
    <source>
        <dbReference type="EMBL" id="QXT62284.1"/>
    </source>
</evidence>
<dbReference type="RefSeq" id="WP_219080982.1">
    <property type="nucleotide sequence ID" value="NZ_CP079216.1"/>
</dbReference>
<dbReference type="PROSITE" id="PS51866">
    <property type="entry name" value="MOP"/>
    <property type="match status" value="1"/>
</dbReference>
<name>A0ABX8SHE9_9ACTN</name>
<accession>A0ABX8SHE9</accession>
<protein>
    <submittedName>
        <fullName evidence="5">ATP-binding cassette domain-containing protein</fullName>
    </submittedName>
</protein>
<dbReference type="Pfam" id="PF03459">
    <property type="entry name" value="TOBE"/>
    <property type="match status" value="1"/>
</dbReference>
<reference evidence="5 6" key="1">
    <citation type="submission" date="2021-07" db="EMBL/GenBank/DDBJ databases">
        <title>complete genome sequencing of Tessaracoccus sp.J1M15.</title>
        <authorList>
            <person name="Bae J.-W."/>
            <person name="Kim D.-y."/>
        </authorList>
    </citation>
    <scope>NUCLEOTIDE SEQUENCE [LARGE SCALE GENOMIC DNA]</scope>
    <source>
        <strain evidence="5 6">J1M15</strain>
    </source>
</reference>
<keyword evidence="5" id="KW-0067">ATP-binding</keyword>
<dbReference type="PROSITE" id="PS50893">
    <property type="entry name" value="ABC_TRANSPORTER_2"/>
    <property type="match status" value="1"/>
</dbReference>
<keyword evidence="2" id="KW-0500">Molybdenum</keyword>
<evidence type="ECO:0000256" key="1">
    <source>
        <dbReference type="ARBA" id="ARBA00022448"/>
    </source>
</evidence>
<dbReference type="SMART" id="SM00382">
    <property type="entry name" value="AAA"/>
    <property type="match status" value="1"/>
</dbReference>
<sequence>MDEFLRLDAAVPARGVELSLHVAAGERVAVVGPNGAGKSTLLQLIAGALRPSTGTVSLRGRSLSGPDTHLPPHRRRFAYIEQRAWLFPHLSVLDNVAFGPRARGLGKVAARDRAAEELDAVGCLELAERRPQSLSGGQAQRVSIARGMAIDPEIVLLDEPFAALDVSVTPAVRSMVHSRLAGRTSLLVTHDPLDVVTLADRLIVIEQGRVAADGLIDLLSAAPSTRFLARFIGVNLLHGEAVAPDAISLGGQHLRGLGDPLEVGRSARATFSPAAVAIHSEAPGGSPRNALRSRVTSLESRGAVVVVSLVVAGQHLHAELTPSAVAELGLSPGDWVHAVIKATQVAVHQS</sequence>
<dbReference type="InterPro" id="IPR003593">
    <property type="entry name" value="AAA+_ATPase"/>
</dbReference>
<dbReference type="GO" id="GO:0005524">
    <property type="term" value="F:ATP binding"/>
    <property type="evidence" value="ECO:0007669"/>
    <property type="project" value="UniProtKB-KW"/>
</dbReference>
<dbReference type="InterPro" id="IPR004606">
    <property type="entry name" value="Mop_domain"/>
</dbReference>
<dbReference type="EMBL" id="CP079216">
    <property type="protein sequence ID" value="QXT62284.1"/>
    <property type="molecule type" value="Genomic_DNA"/>
</dbReference>
<dbReference type="Pfam" id="PF00005">
    <property type="entry name" value="ABC_tran"/>
    <property type="match status" value="1"/>
</dbReference>
<keyword evidence="1" id="KW-0813">Transport</keyword>
<dbReference type="Proteomes" id="UP000824504">
    <property type="component" value="Chromosome"/>
</dbReference>
<evidence type="ECO:0000256" key="2">
    <source>
        <dbReference type="PROSITE-ProRule" id="PRU01213"/>
    </source>
</evidence>
<dbReference type="InterPro" id="IPR050093">
    <property type="entry name" value="ABC_SmlMolc_Importer"/>
</dbReference>
<feature type="domain" description="Mop" evidence="4">
    <location>
        <begin position="284"/>
        <end position="349"/>
    </location>
</feature>
<organism evidence="5 6">
    <name type="scientific">Tessaracoccus palaemonis</name>
    <dbReference type="NCBI Taxonomy" id="2829499"/>
    <lineage>
        <taxon>Bacteria</taxon>
        <taxon>Bacillati</taxon>
        <taxon>Actinomycetota</taxon>
        <taxon>Actinomycetes</taxon>
        <taxon>Propionibacteriales</taxon>
        <taxon>Propionibacteriaceae</taxon>
        <taxon>Tessaracoccus</taxon>
    </lineage>
</organism>
<dbReference type="PANTHER" id="PTHR42781:SF4">
    <property type="entry name" value="SPERMIDINE_PUTRESCINE IMPORT ATP-BINDING PROTEIN POTA"/>
    <property type="match status" value="1"/>
</dbReference>
<proteinExistence type="predicted"/>
<keyword evidence="6" id="KW-1185">Reference proteome</keyword>
<feature type="domain" description="ABC transporter" evidence="3">
    <location>
        <begin position="5"/>
        <end position="232"/>
    </location>
</feature>
<dbReference type="InterPro" id="IPR017871">
    <property type="entry name" value="ABC_transporter-like_CS"/>
</dbReference>
<evidence type="ECO:0000313" key="6">
    <source>
        <dbReference type="Proteomes" id="UP000824504"/>
    </source>
</evidence>
<gene>
    <name evidence="5" type="ORF">KDB89_11035</name>
</gene>